<dbReference type="OrthoDB" id="7743618at2"/>
<evidence type="ECO:0000256" key="3">
    <source>
        <dbReference type="ARBA" id="ARBA00022989"/>
    </source>
</evidence>
<evidence type="ECO:0000313" key="6">
    <source>
        <dbReference type="EMBL" id="SEW22958.1"/>
    </source>
</evidence>
<dbReference type="RefSeq" id="WP_089992788.1">
    <property type="nucleotide sequence ID" value="NZ_FOIZ01000001.1"/>
</dbReference>
<accession>A0A1I0Q7M3</accession>
<keyword evidence="7" id="KW-1185">Reference proteome</keyword>
<dbReference type="SUPFAM" id="SSF161084">
    <property type="entry name" value="MAPEG domain-like"/>
    <property type="match status" value="1"/>
</dbReference>
<proteinExistence type="predicted"/>
<sequence>MDIFPTELGILTCLGLLAASLWIPYIAGAASANLPADAPDGFTRIANPLLHKPWVQRAYRAHLNLLEQLVPFALLVLLVDRVNGFSALTYWTAIAFFWLRVAHAVGYITGWAGFPIRPIIFTLGWVCCLLMGYAVFAARLA</sequence>
<dbReference type="AlphaFoldDB" id="A0A1I0Q7M3"/>
<organism evidence="6 7">
    <name type="scientific">Cognatiyoonia koreensis</name>
    <dbReference type="NCBI Taxonomy" id="364200"/>
    <lineage>
        <taxon>Bacteria</taxon>
        <taxon>Pseudomonadati</taxon>
        <taxon>Pseudomonadota</taxon>
        <taxon>Alphaproteobacteria</taxon>
        <taxon>Rhodobacterales</taxon>
        <taxon>Paracoccaceae</taxon>
        <taxon>Cognatiyoonia</taxon>
    </lineage>
</organism>
<gene>
    <name evidence="6" type="ORF">SAMN04488515_1729</name>
</gene>
<dbReference type="Proteomes" id="UP000199167">
    <property type="component" value="Unassembled WGS sequence"/>
</dbReference>
<evidence type="ECO:0000256" key="2">
    <source>
        <dbReference type="ARBA" id="ARBA00022692"/>
    </source>
</evidence>
<dbReference type="Pfam" id="PF01124">
    <property type="entry name" value="MAPEG"/>
    <property type="match status" value="1"/>
</dbReference>
<dbReference type="InterPro" id="IPR023352">
    <property type="entry name" value="MAPEG-like_dom_sf"/>
</dbReference>
<reference evidence="6 7" key="1">
    <citation type="submission" date="2016-10" db="EMBL/GenBank/DDBJ databases">
        <authorList>
            <person name="de Groot N.N."/>
        </authorList>
    </citation>
    <scope>NUCLEOTIDE SEQUENCE [LARGE SCALE GENOMIC DNA]</scope>
    <source>
        <strain evidence="6 7">DSM 17925</strain>
    </source>
</reference>
<dbReference type="GO" id="GO:0016020">
    <property type="term" value="C:membrane"/>
    <property type="evidence" value="ECO:0007669"/>
    <property type="project" value="UniProtKB-SubCell"/>
</dbReference>
<dbReference type="EMBL" id="FOIZ01000001">
    <property type="protein sequence ID" value="SEW22958.1"/>
    <property type="molecule type" value="Genomic_DNA"/>
</dbReference>
<dbReference type="InterPro" id="IPR001129">
    <property type="entry name" value="Membr-assoc_MAPEG"/>
</dbReference>
<feature type="transmembrane region" description="Helical" evidence="5">
    <location>
        <begin position="91"/>
        <end position="113"/>
    </location>
</feature>
<name>A0A1I0Q7M3_9RHOB</name>
<keyword evidence="4 5" id="KW-0472">Membrane</keyword>
<evidence type="ECO:0000256" key="4">
    <source>
        <dbReference type="ARBA" id="ARBA00023136"/>
    </source>
</evidence>
<comment type="subcellular location">
    <subcellularLocation>
        <location evidence="1">Membrane</location>
    </subcellularLocation>
</comment>
<keyword evidence="3 5" id="KW-1133">Transmembrane helix</keyword>
<dbReference type="Gene3D" id="1.20.120.550">
    <property type="entry name" value="Membrane associated eicosanoid/glutathione metabolism-like domain"/>
    <property type="match status" value="1"/>
</dbReference>
<evidence type="ECO:0000313" key="7">
    <source>
        <dbReference type="Proteomes" id="UP000199167"/>
    </source>
</evidence>
<dbReference type="STRING" id="364200.SAMN04488515_1729"/>
<evidence type="ECO:0000256" key="5">
    <source>
        <dbReference type="SAM" id="Phobius"/>
    </source>
</evidence>
<protein>
    <submittedName>
        <fullName evidence="6">MAPEG family protein</fullName>
    </submittedName>
</protein>
<evidence type="ECO:0000256" key="1">
    <source>
        <dbReference type="ARBA" id="ARBA00004370"/>
    </source>
</evidence>
<keyword evidence="2 5" id="KW-0812">Transmembrane</keyword>
<feature type="transmembrane region" description="Helical" evidence="5">
    <location>
        <begin position="119"/>
        <end position="138"/>
    </location>
</feature>